<reference evidence="1 2" key="1">
    <citation type="journal article" date="2016" name="Nat. Commun.">
        <title>Ectomycorrhizal ecology is imprinted in the genome of the dominant symbiotic fungus Cenococcum geophilum.</title>
        <authorList>
            <consortium name="DOE Joint Genome Institute"/>
            <person name="Peter M."/>
            <person name="Kohler A."/>
            <person name="Ohm R.A."/>
            <person name="Kuo A."/>
            <person name="Krutzmann J."/>
            <person name="Morin E."/>
            <person name="Arend M."/>
            <person name="Barry K.W."/>
            <person name="Binder M."/>
            <person name="Choi C."/>
            <person name="Clum A."/>
            <person name="Copeland A."/>
            <person name="Grisel N."/>
            <person name="Haridas S."/>
            <person name="Kipfer T."/>
            <person name="LaButti K."/>
            <person name="Lindquist E."/>
            <person name="Lipzen A."/>
            <person name="Maire R."/>
            <person name="Meier B."/>
            <person name="Mihaltcheva S."/>
            <person name="Molinier V."/>
            <person name="Murat C."/>
            <person name="Poggeler S."/>
            <person name="Quandt C.A."/>
            <person name="Sperisen C."/>
            <person name="Tritt A."/>
            <person name="Tisserant E."/>
            <person name="Crous P.W."/>
            <person name="Henrissat B."/>
            <person name="Nehls U."/>
            <person name="Egli S."/>
            <person name="Spatafora J.W."/>
            <person name="Grigoriev I.V."/>
            <person name="Martin F.M."/>
        </authorList>
    </citation>
    <scope>NUCLEOTIDE SEQUENCE [LARGE SCALE GENOMIC DNA]</scope>
    <source>
        <strain evidence="1 2">CBS 207.34</strain>
    </source>
</reference>
<sequence length="263" mass="29406">MNIQLARSSPVIAAKLTSEYIFWKYSTLILFPTEASSPEEEIRSCSGLAVIIKAYLGIKYCLLYTINYLIPPASGANPCSSYPASVTLLHTPYASKSARFLCFLAYIGVHPAPADAPLVTAALRAAIKQPAPRAVSVLISDAIGEPVTIDVLRYAVLECGCDRSVVRLLLGGRLVGHDMSRTAIYYSVPDLDRWRRGEKAGGSAREAWLGARLKEYRCGKLRLRKLVRNPDKEASYDWIYVWKEMYEEIEVYEDRMENAMRSL</sequence>
<dbReference type="Proteomes" id="UP000250140">
    <property type="component" value="Unassembled WGS sequence"/>
</dbReference>
<accession>A0A8E2JP23</accession>
<proteinExistence type="predicted"/>
<keyword evidence="2" id="KW-1185">Reference proteome</keyword>
<evidence type="ECO:0000313" key="1">
    <source>
        <dbReference type="EMBL" id="OCL04349.1"/>
    </source>
</evidence>
<name>A0A8E2JP23_9PEZI</name>
<gene>
    <name evidence="1" type="ORF">AOQ84DRAFT_226079</name>
</gene>
<evidence type="ECO:0000313" key="2">
    <source>
        <dbReference type="Proteomes" id="UP000250140"/>
    </source>
</evidence>
<organism evidence="1 2">
    <name type="scientific">Glonium stellatum</name>
    <dbReference type="NCBI Taxonomy" id="574774"/>
    <lineage>
        <taxon>Eukaryota</taxon>
        <taxon>Fungi</taxon>
        <taxon>Dikarya</taxon>
        <taxon>Ascomycota</taxon>
        <taxon>Pezizomycotina</taxon>
        <taxon>Dothideomycetes</taxon>
        <taxon>Pleosporomycetidae</taxon>
        <taxon>Gloniales</taxon>
        <taxon>Gloniaceae</taxon>
        <taxon>Glonium</taxon>
    </lineage>
</organism>
<dbReference type="AlphaFoldDB" id="A0A8E2JP23"/>
<protein>
    <submittedName>
        <fullName evidence="1">Uncharacterized protein</fullName>
    </submittedName>
</protein>
<dbReference type="EMBL" id="KV750534">
    <property type="protein sequence ID" value="OCL04349.1"/>
    <property type="molecule type" value="Genomic_DNA"/>
</dbReference>